<protein>
    <submittedName>
        <fullName evidence="2">Uncharacterized protein</fullName>
    </submittedName>
</protein>
<comment type="caution">
    <text evidence="2">The sequence shown here is derived from an EMBL/GenBank/DDBJ whole genome shotgun (WGS) entry which is preliminary data.</text>
</comment>
<name>A0A7W2JM83_9PSED</name>
<sequence>MPSTNKKTAEQAFREAFERLKQNRPEVLSAGSVVTQNNVAREAGRDPSALKKDRYPLLILEIQAHTQSQAEQRQANRRTTDNRSRTDKQKLADYRQQIDRLSSIVAAQNTSIEDLLDEIERLRTGKVVSTVRSSQMSERPG</sequence>
<dbReference type="Proteomes" id="UP000556620">
    <property type="component" value="Unassembled WGS sequence"/>
</dbReference>
<feature type="compositionally biased region" description="Basic and acidic residues" evidence="1">
    <location>
        <begin position="78"/>
        <end position="93"/>
    </location>
</feature>
<dbReference type="EMBL" id="JACGCU010000043">
    <property type="protein sequence ID" value="MBA6061545.1"/>
    <property type="molecule type" value="Genomic_DNA"/>
</dbReference>
<evidence type="ECO:0000313" key="3">
    <source>
        <dbReference type="Proteomes" id="UP000556620"/>
    </source>
</evidence>
<accession>A0A7W2JM83</accession>
<evidence type="ECO:0000313" key="2">
    <source>
        <dbReference type="EMBL" id="MBA6061545.1"/>
    </source>
</evidence>
<evidence type="ECO:0000256" key="1">
    <source>
        <dbReference type="SAM" id="MobiDB-lite"/>
    </source>
</evidence>
<proteinExistence type="predicted"/>
<dbReference type="AlphaFoldDB" id="A0A7W2JM83"/>
<gene>
    <name evidence="2" type="ORF">H4C44_20495</name>
</gene>
<reference evidence="2 3" key="1">
    <citation type="submission" date="2020-07" db="EMBL/GenBank/DDBJ databases">
        <title>Diversity of carbapenemase encoding genes among Pseudomonas putida group clinical isolates in a tertiary Brazilian hospital.</title>
        <authorList>
            <person name="Alberto-Lei F."/>
            <person name="Nodari C.S."/>
            <person name="Streling A.P."/>
            <person name="Paulino J.T."/>
            <person name="Bessa-Neto F.O."/>
            <person name="Cayo R."/>
            <person name="Gales A.C."/>
        </authorList>
    </citation>
    <scope>NUCLEOTIDE SEQUENCE [LARGE SCALE GENOMIC DNA]</scope>
    <source>
        <strain evidence="2 3">14535</strain>
    </source>
</reference>
<feature type="region of interest" description="Disordered" evidence="1">
    <location>
        <begin position="65"/>
        <end position="93"/>
    </location>
</feature>
<organism evidence="2 3">
    <name type="scientific">Pseudomonas juntendi</name>
    <dbReference type="NCBI Taxonomy" id="2666183"/>
    <lineage>
        <taxon>Bacteria</taxon>
        <taxon>Pseudomonadati</taxon>
        <taxon>Pseudomonadota</taxon>
        <taxon>Gammaproteobacteria</taxon>
        <taxon>Pseudomonadales</taxon>
        <taxon>Pseudomonadaceae</taxon>
        <taxon>Pseudomonas</taxon>
    </lineage>
</organism>
<dbReference type="RefSeq" id="WP_025297803.1">
    <property type="nucleotide sequence ID" value="NZ_JACGCU010000043.1"/>
</dbReference>